<dbReference type="eggNOG" id="COG0609">
    <property type="taxonomic scope" value="Bacteria"/>
</dbReference>
<proteinExistence type="inferred from homology"/>
<dbReference type="AlphaFoldDB" id="I3YKF1"/>
<dbReference type="HOGENOM" id="CLU_013016_0_0_10"/>
<evidence type="ECO:0000256" key="4">
    <source>
        <dbReference type="ARBA" id="ARBA00022475"/>
    </source>
</evidence>
<organism evidence="9 10">
    <name type="scientific">Alistipes finegoldii (strain DSM 17242 / JCM 16770 / CCUG 46020 / CIP 107999 / KCTC 15236 / AHN 2437)</name>
    <dbReference type="NCBI Taxonomy" id="679935"/>
    <lineage>
        <taxon>Bacteria</taxon>
        <taxon>Pseudomonadati</taxon>
        <taxon>Bacteroidota</taxon>
        <taxon>Bacteroidia</taxon>
        <taxon>Bacteroidales</taxon>
        <taxon>Rikenellaceae</taxon>
        <taxon>Alistipes</taxon>
    </lineage>
</organism>
<evidence type="ECO:0000256" key="2">
    <source>
        <dbReference type="ARBA" id="ARBA00007935"/>
    </source>
</evidence>
<evidence type="ECO:0000313" key="10">
    <source>
        <dbReference type="Proteomes" id="UP000006052"/>
    </source>
</evidence>
<evidence type="ECO:0000256" key="1">
    <source>
        <dbReference type="ARBA" id="ARBA00004651"/>
    </source>
</evidence>
<evidence type="ECO:0000256" key="7">
    <source>
        <dbReference type="ARBA" id="ARBA00023136"/>
    </source>
</evidence>
<dbReference type="GO" id="GO:0033214">
    <property type="term" value="P:siderophore-iron import into cell"/>
    <property type="evidence" value="ECO:0007669"/>
    <property type="project" value="TreeGrafter"/>
</dbReference>
<gene>
    <name evidence="9" type="ordered locus">Alfi_1117</name>
</gene>
<keyword evidence="4" id="KW-1003">Cell membrane</keyword>
<protein>
    <submittedName>
        <fullName evidence="9">ABC-type Fe3+-siderophore transport system, permease component</fullName>
    </submittedName>
</protein>
<dbReference type="PANTHER" id="PTHR30472">
    <property type="entry name" value="FERRIC ENTEROBACTIN TRANSPORT SYSTEM PERMEASE PROTEIN"/>
    <property type="match status" value="1"/>
</dbReference>
<feature type="transmembrane region" description="Helical" evidence="8">
    <location>
        <begin position="59"/>
        <end position="79"/>
    </location>
</feature>
<keyword evidence="5 8" id="KW-0812">Transmembrane</keyword>
<accession>I3YKF1</accession>
<evidence type="ECO:0000256" key="5">
    <source>
        <dbReference type="ARBA" id="ARBA00022692"/>
    </source>
</evidence>
<feature type="transmembrane region" description="Helical" evidence="8">
    <location>
        <begin position="195"/>
        <end position="218"/>
    </location>
</feature>
<evidence type="ECO:0000313" key="9">
    <source>
        <dbReference type="EMBL" id="AFL77469.1"/>
    </source>
</evidence>
<feature type="transmembrane region" description="Helical" evidence="8">
    <location>
        <begin position="308"/>
        <end position="329"/>
    </location>
</feature>
<dbReference type="PATRIC" id="fig|679935.3.peg.1048"/>
<dbReference type="SUPFAM" id="SSF81345">
    <property type="entry name" value="ABC transporter involved in vitamin B12 uptake, BtuC"/>
    <property type="match status" value="1"/>
</dbReference>
<dbReference type="EMBL" id="CP003274">
    <property type="protein sequence ID" value="AFL77469.1"/>
    <property type="molecule type" value="Genomic_DNA"/>
</dbReference>
<evidence type="ECO:0000256" key="3">
    <source>
        <dbReference type="ARBA" id="ARBA00022448"/>
    </source>
</evidence>
<comment type="subcellular location">
    <subcellularLocation>
        <location evidence="1">Cell membrane</location>
        <topology evidence="1">Multi-pass membrane protein</topology>
    </subcellularLocation>
</comment>
<dbReference type="PANTHER" id="PTHR30472:SF41">
    <property type="entry name" value="TRANSPORT SYSTEM PERMEASE PROTEIN"/>
    <property type="match status" value="1"/>
</dbReference>
<dbReference type="GO" id="GO:0005886">
    <property type="term" value="C:plasma membrane"/>
    <property type="evidence" value="ECO:0007669"/>
    <property type="project" value="UniProtKB-SubCell"/>
</dbReference>
<dbReference type="GO" id="GO:0022857">
    <property type="term" value="F:transmembrane transporter activity"/>
    <property type="evidence" value="ECO:0007669"/>
    <property type="project" value="InterPro"/>
</dbReference>
<keyword evidence="7 8" id="KW-0472">Membrane</keyword>
<dbReference type="RefSeq" id="WP_014775087.1">
    <property type="nucleotide sequence ID" value="NC_018011.1"/>
</dbReference>
<feature type="transmembrane region" description="Helical" evidence="8">
    <location>
        <begin position="244"/>
        <end position="265"/>
    </location>
</feature>
<dbReference type="Gene3D" id="1.10.3470.10">
    <property type="entry name" value="ABC transporter involved in vitamin B12 uptake, BtuC"/>
    <property type="match status" value="1"/>
</dbReference>
<dbReference type="InterPro" id="IPR000522">
    <property type="entry name" value="ABC_transptr_permease_BtuC"/>
</dbReference>
<sequence length="335" mass="34712">MSGRRTAILFTVLSLLTAALFTADLLIGSVAVALRDIWAALTGGSCDPAVRDIILKIRLLKAVTALFAGAALAASGLQMQTLFRNPLAGPYVLGISSGAGLGVALFLLGAPLLGVSAHSFVQSLGIAGAAWLGAALVLLIVMAVSRRIKDIMVILILGMMFGSGVSSVVEILQYLSSEAALKSFVIWTMGSLGDVTGGNLVLMLPVITAGLALSVAVIKPLNLLLLGENYARTMGLNIQRTRTLLFLSTVLLAGTVTAFCGPVGFIGLAVPHLARMLFASADHRVLMPASMLSGAALLLVCDLISKSLALPINTVTALMGIPVVIVVVVRNRNLF</sequence>
<evidence type="ECO:0000256" key="8">
    <source>
        <dbReference type="SAM" id="Phobius"/>
    </source>
</evidence>
<dbReference type="KEGG" id="afd:Alfi_1117"/>
<evidence type="ECO:0000256" key="6">
    <source>
        <dbReference type="ARBA" id="ARBA00022989"/>
    </source>
</evidence>
<dbReference type="STRING" id="679935.Alfi_1117"/>
<dbReference type="InterPro" id="IPR037294">
    <property type="entry name" value="ABC_BtuC-like"/>
</dbReference>
<feature type="transmembrane region" description="Helical" evidence="8">
    <location>
        <begin position="120"/>
        <end position="144"/>
    </location>
</feature>
<feature type="transmembrane region" description="Helical" evidence="8">
    <location>
        <begin position="91"/>
        <end position="114"/>
    </location>
</feature>
<dbReference type="CDD" id="cd06550">
    <property type="entry name" value="TM_ABC_iron-siderophores_like"/>
    <property type="match status" value="1"/>
</dbReference>
<reference evidence="10" key="1">
    <citation type="journal article" date="2013" name="Stand. Genomic Sci.">
        <title>Complete genome sequence of the bile-resistant pigment-producing anaerobe Alistipes finegoldii type strain (AHN2437(T)).</title>
        <authorList>
            <person name="Mavromatis K."/>
            <person name="Stackebrandt E."/>
            <person name="Munk C."/>
            <person name="Lapidus A."/>
            <person name="Nolan M."/>
            <person name="Lucas S."/>
            <person name="Hammon N."/>
            <person name="Deshpande S."/>
            <person name="Cheng J.F."/>
            <person name="Tapia R."/>
            <person name="Goodwin L.A."/>
            <person name="Pitluck S."/>
            <person name="Liolios K."/>
            <person name="Pagani I."/>
            <person name="Ivanova N."/>
            <person name="Mikhailova N."/>
            <person name="Huntemann M."/>
            <person name="Pati A."/>
            <person name="Chen A."/>
            <person name="Palaniappan K."/>
            <person name="Land M."/>
            <person name="Hauser L."/>
            <person name="Rohde M."/>
            <person name="Gronow S."/>
            <person name="Goker M."/>
            <person name="Detter J.C."/>
            <person name="Bristow J."/>
            <person name="Eisen J.A."/>
            <person name="Markowitz V."/>
            <person name="Hugenholtz P."/>
            <person name="Kyrpides N.C."/>
            <person name="Klenk H.P."/>
            <person name="Woyke T."/>
        </authorList>
    </citation>
    <scope>NUCLEOTIDE SEQUENCE</scope>
    <source>
        <strain evidence="10">DSM 17242 / JCM 16770 / AHN 2437 / CCUG 46020 / CIP 107999</strain>
    </source>
</reference>
<dbReference type="Pfam" id="PF01032">
    <property type="entry name" value="FecCD"/>
    <property type="match status" value="1"/>
</dbReference>
<dbReference type="Proteomes" id="UP000006052">
    <property type="component" value="Chromosome"/>
</dbReference>
<comment type="similarity">
    <text evidence="2">Belongs to the binding-protein-dependent transport system permease family. FecCD subfamily.</text>
</comment>
<keyword evidence="6 8" id="KW-1133">Transmembrane helix</keyword>
<feature type="transmembrane region" description="Helical" evidence="8">
    <location>
        <begin position="151"/>
        <end position="175"/>
    </location>
</feature>
<name>I3YKF1_ALIFI</name>
<keyword evidence="3" id="KW-0813">Transport</keyword>